<comment type="subcellular location">
    <subcellularLocation>
        <location evidence="10">Cell projection</location>
        <location evidence="10">Dendritic spine membrane</location>
        <topology evidence="10">Single-pass type I membrane protein</topology>
    </subcellularLocation>
</comment>
<dbReference type="PANTHER" id="PTHR31774:SF1">
    <property type="entry name" value="PROTEIN SHISA-9"/>
    <property type="match status" value="1"/>
</dbReference>
<proteinExistence type="inferred from homology"/>
<dbReference type="PANTHER" id="PTHR31774">
    <property type="entry name" value="PROTEIN SHISA-9-RELATED"/>
    <property type="match status" value="1"/>
</dbReference>
<dbReference type="GO" id="GO:0048172">
    <property type="term" value="P:regulation of short-term neuronal synaptic plasticity"/>
    <property type="evidence" value="ECO:0007669"/>
    <property type="project" value="TreeGrafter"/>
</dbReference>
<comment type="function">
    <text evidence="11">Regulator of short-term neuronal synaptic plasticity in the dentate gyrus. Associates with AMPA receptors (ionotropic glutamate receptors) in synaptic spines and promotes AMPA receptor desensitization at excitatory synapses.</text>
</comment>
<dbReference type="Pfam" id="PF13908">
    <property type="entry name" value="Shisa_N"/>
    <property type="match status" value="1"/>
</dbReference>
<keyword evidence="2 14" id="KW-0812">Transmembrane</keyword>
<keyword evidence="4 14" id="KW-1133">Transmembrane helix</keyword>
<evidence type="ECO:0000256" key="2">
    <source>
        <dbReference type="ARBA" id="ARBA00022692"/>
    </source>
</evidence>
<evidence type="ECO:0000256" key="6">
    <source>
        <dbReference type="ARBA" id="ARBA00023136"/>
    </source>
</evidence>
<feature type="transmembrane region" description="Helical" evidence="14">
    <location>
        <begin position="134"/>
        <end position="157"/>
    </location>
</feature>
<evidence type="ECO:0000256" key="7">
    <source>
        <dbReference type="ARBA" id="ARBA00023180"/>
    </source>
</evidence>
<dbReference type="InterPro" id="IPR053891">
    <property type="entry name" value="Shisa_N"/>
</dbReference>
<keyword evidence="18" id="KW-1185">Reference proteome</keyword>
<gene>
    <name evidence="17" type="ORF">CRENBAI_019246</name>
</gene>
<evidence type="ECO:0000256" key="14">
    <source>
        <dbReference type="SAM" id="Phobius"/>
    </source>
</evidence>
<dbReference type="InterPro" id="IPR026910">
    <property type="entry name" value="Shisa"/>
</dbReference>
<organism evidence="17 18">
    <name type="scientific">Crenichthys baileyi</name>
    <name type="common">White River springfish</name>
    <dbReference type="NCBI Taxonomy" id="28760"/>
    <lineage>
        <taxon>Eukaryota</taxon>
        <taxon>Metazoa</taxon>
        <taxon>Chordata</taxon>
        <taxon>Craniata</taxon>
        <taxon>Vertebrata</taxon>
        <taxon>Euteleostomi</taxon>
        <taxon>Actinopterygii</taxon>
        <taxon>Neopterygii</taxon>
        <taxon>Teleostei</taxon>
        <taxon>Neoteleostei</taxon>
        <taxon>Acanthomorphata</taxon>
        <taxon>Ovalentaria</taxon>
        <taxon>Atherinomorphae</taxon>
        <taxon>Cyprinodontiformes</taxon>
        <taxon>Goodeidae</taxon>
        <taxon>Crenichthys</taxon>
    </lineage>
</organism>
<dbReference type="Proteomes" id="UP001311232">
    <property type="component" value="Unassembled WGS sequence"/>
</dbReference>
<keyword evidence="1" id="KW-1003">Cell membrane</keyword>
<keyword evidence="8" id="KW-0628">Postsynaptic cell membrane</keyword>
<dbReference type="GO" id="GO:0032591">
    <property type="term" value="C:dendritic spine membrane"/>
    <property type="evidence" value="ECO:0007669"/>
    <property type="project" value="UniProtKB-SubCell"/>
</dbReference>
<dbReference type="AlphaFoldDB" id="A0AAV9RX98"/>
<keyword evidence="3 15" id="KW-0732">Signal</keyword>
<feature type="region of interest" description="Disordered" evidence="13">
    <location>
        <begin position="270"/>
        <end position="317"/>
    </location>
</feature>
<evidence type="ECO:0000256" key="10">
    <source>
        <dbReference type="ARBA" id="ARBA00029429"/>
    </source>
</evidence>
<feature type="domain" description="Shisa N-terminal" evidence="16">
    <location>
        <begin position="55"/>
        <end position="105"/>
    </location>
</feature>
<name>A0AAV9RX98_9TELE</name>
<keyword evidence="5" id="KW-0770">Synapse</keyword>
<reference evidence="17 18" key="1">
    <citation type="submission" date="2021-06" db="EMBL/GenBank/DDBJ databases">
        <authorList>
            <person name="Palmer J.M."/>
        </authorList>
    </citation>
    <scope>NUCLEOTIDE SEQUENCE [LARGE SCALE GENOMIC DNA]</scope>
    <source>
        <strain evidence="17 18">MEX-2019</strain>
        <tissue evidence="17">Muscle</tissue>
    </source>
</reference>
<evidence type="ECO:0000313" key="17">
    <source>
        <dbReference type="EMBL" id="KAK5613588.1"/>
    </source>
</evidence>
<evidence type="ECO:0000256" key="12">
    <source>
        <dbReference type="ARBA" id="ARBA00038448"/>
    </source>
</evidence>
<evidence type="ECO:0000256" key="4">
    <source>
        <dbReference type="ARBA" id="ARBA00022989"/>
    </source>
</evidence>
<feature type="compositionally biased region" description="Basic residues" evidence="13">
    <location>
        <begin position="296"/>
        <end position="311"/>
    </location>
</feature>
<keyword evidence="6 14" id="KW-0472">Membrane</keyword>
<evidence type="ECO:0000256" key="11">
    <source>
        <dbReference type="ARBA" id="ARBA00037492"/>
    </source>
</evidence>
<dbReference type="GO" id="GO:0045211">
    <property type="term" value="C:postsynaptic membrane"/>
    <property type="evidence" value="ECO:0007669"/>
    <property type="project" value="TreeGrafter"/>
</dbReference>
<evidence type="ECO:0000256" key="8">
    <source>
        <dbReference type="ARBA" id="ARBA00023257"/>
    </source>
</evidence>
<feature type="signal peptide" evidence="15">
    <location>
        <begin position="1"/>
        <end position="22"/>
    </location>
</feature>
<dbReference type="GO" id="GO:0032281">
    <property type="term" value="C:AMPA glutamate receptor complex"/>
    <property type="evidence" value="ECO:0007669"/>
    <property type="project" value="TreeGrafter"/>
</dbReference>
<feature type="chain" id="PRO_5043776668" description="Shisa N-terminal domain-containing protein" evidence="15">
    <location>
        <begin position="23"/>
        <end position="418"/>
    </location>
</feature>
<evidence type="ECO:0000256" key="15">
    <source>
        <dbReference type="SAM" id="SignalP"/>
    </source>
</evidence>
<evidence type="ECO:0000313" key="18">
    <source>
        <dbReference type="Proteomes" id="UP001311232"/>
    </source>
</evidence>
<evidence type="ECO:0000259" key="16">
    <source>
        <dbReference type="Pfam" id="PF13908"/>
    </source>
</evidence>
<evidence type="ECO:0000256" key="3">
    <source>
        <dbReference type="ARBA" id="ARBA00022729"/>
    </source>
</evidence>
<sequence length="418" mass="47016">MRGTELLLGYFLVKVLVCDAEGELDQTADDFMIITGFNESAEGESAATESPHTEDKCRGYYDVMGQWDPPFVCRTGNYLYCCGTCGFRFCCAFKSSRLDQTTCKNYDTPPWMMTGRPPPKVDVALESAKDKTNLIVYVICGVVAIMALIGIFTKLGLEKTHRPNRDMTRALAHVIRHPASEDTDDIGLSQHYENLQTRLTLDNFHHSQMNNVAQSPTLVGQPYPAVGQITSPYEQQTPLKDLNTYHTLKAVAEKANDKYQSNRRQAIEMTAKGSLPMESVDMESEPPNPYSPPRQHSTKHNEHKYKSHRSHSSQSLSHISNIAVSPGGLRSWQSKDMLGLRQSYGQKKPGITEKELHSSRYMPPQPYFVTNSKTEVTQADRKGVERGERHAAKVTWAWSRTCDWLCRGLKPLNIGCAF</sequence>
<evidence type="ECO:0000256" key="1">
    <source>
        <dbReference type="ARBA" id="ARBA00022475"/>
    </source>
</evidence>
<evidence type="ECO:0000256" key="13">
    <source>
        <dbReference type="SAM" id="MobiDB-lite"/>
    </source>
</evidence>
<protein>
    <recommendedName>
        <fullName evidence="16">Shisa N-terminal domain-containing protein</fullName>
    </recommendedName>
</protein>
<comment type="caution">
    <text evidence="17">The sequence shown here is derived from an EMBL/GenBank/DDBJ whole genome shotgun (WGS) entry which is preliminary data.</text>
</comment>
<keyword evidence="9" id="KW-0966">Cell projection</keyword>
<comment type="similarity">
    <text evidence="12">Belongs to the shisa family. SHISA9 subfamily.</text>
</comment>
<dbReference type="EMBL" id="JAHHUM010001201">
    <property type="protein sequence ID" value="KAK5613588.1"/>
    <property type="molecule type" value="Genomic_DNA"/>
</dbReference>
<evidence type="ECO:0000256" key="9">
    <source>
        <dbReference type="ARBA" id="ARBA00023273"/>
    </source>
</evidence>
<dbReference type="GO" id="GO:0014069">
    <property type="term" value="C:postsynaptic density"/>
    <property type="evidence" value="ECO:0007669"/>
    <property type="project" value="TreeGrafter"/>
</dbReference>
<keyword evidence="7" id="KW-0325">Glycoprotein</keyword>
<accession>A0AAV9RX98</accession>
<evidence type="ECO:0000256" key="5">
    <source>
        <dbReference type="ARBA" id="ARBA00023018"/>
    </source>
</evidence>